<dbReference type="GO" id="GO:0005789">
    <property type="term" value="C:endoplasmic reticulum membrane"/>
    <property type="evidence" value="ECO:0007669"/>
    <property type="project" value="UniProtKB-SubCell"/>
</dbReference>
<evidence type="ECO:0000313" key="19">
    <source>
        <dbReference type="Proteomes" id="UP001497623"/>
    </source>
</evidence>
<keyword evidence="9 16" id="KW-1133">Transmembrane helix</keyword>
<comment type="catalytic activity">
    <reaction evidence="16">
        <text>L-cysteinyl-[protein] + hexadecanoyl-CoA = S-hexadecanoyl-L-cysteinyl-[protein] + CoA</text>
        <dbReference type="Rhea" id="RHEA:36683"/>
        <dbReference type="Rhea" id="RHEA-COMP:10131"/>
        <dbReference type="Rhea" id="RHEA-COMP:11032"/>
        <dbReference type="ChEBI" id="CHEBI:29950"/>
        <dbReference type="ChEBI" id="CHEBI:57287"/>
        <dbReference type="ChEBI" id="CHEBI:57379"/>
        <dbReference type="ChEBI" id="CHEBI:74151"/>
        <dbReference type="EC" id="2.3.1.225"/>
    </reaction>
</comment>
<evidence type="ECO:0000259" key="17">
    <source>
        <dbReference type="Pfam" id="PF01529"/>
    </source>
</evidence>
<dbReference type="InterPro" id="IPR002110">
    <property type="entry name" value="Ankyrin_rpt"/>
</dbReference>
<dbReference type="PROSITE" id="PS50088">
    <property type="entry name" value="ANK_REPEAT"/>
    <property type="match status" value="1"/>
</dbReference>
<dbReference type="GO" id="GO:0000139">
    <property type="term" value="C:Golgi membrane"/>
    <property type="evidence" value="ECO:0007669"/>
    <property type="project" value="UniProtKB-SubCell"/>
</dbReference>
<name>A0AAV2S1N7_MEGNR</name>
<dbReference type="SMART" id="SM00248">
    <property type="entry name" value="ANK"/>
    <property type="match status" value="1"/>
</dbReference>
<reference evidence="18 19" key="1">
    <citation type="submission" date="2024-05" db="EMBL/GenBank/DDBJ databases">
        <authorList>
            <person name="Wallberg A."/>
        </authorList>
    </citation>
    <scope>NUCLEOTIDE SEQUENCE [LARGE SCALE GENOMIC DNA]</scope>
</reference>
<evidence type="ECO:0000256" key="9">
    <source>
        <dbReference type="ARBA" id="ARBA00022989"/>
    </source>
</evidence>
<evidence type="ECO:0000256" key="14">
    <source>
        <dbReference type="ARBA" id="ARBA00023315"/>
    </source>
</evidence>
<dbReference type="GO" id="GO:0006612">
    <property type="term" value="P:protein targeting to membrane"/>
    <property type="evidence" value="ECO:0007669"/>
    <property type="project" value="TreeGrafter"/>
</dbReference>
<evidence type="ECO:0000313" key="18">
    <source>
        <dbReference type="EMBL" id="CAL4148840.1"/>
    </source>
</evidence>
<feature type="non-terminal residue" evidence="18">
    <location>
        <position position="299"/>
    </location>
</feature>
<organism evidence="18 19">
    <name type="scientific">Meganyctiphanes norvegica</name>
    <name type="common">Northern krill</name>
    <name type="synonym">Thysanopoda norvegica</name>
    <dbReference type="NCBI Taxonomy" id="48144"/>
    <lineage>
        <taxon>Eukaryota</taxon>
        <taxon>Metazoa</taxon>
        <taxon>Ecdysozoa</taxon>
        <taxon>Arthropoda</taxon>
        <taxon>Crustacea</taxon>
        <taxon>Multicrustacea</taxon>
        <taxon>Malacostraca</taxon>
        <taxon>Eumalacostraca</taxon>
        <taxon>Eucarida</taxon>
        <taxon>Euphausiacea</taxon>
        <taxon>Euphausiidae</taxon>
        <taxon>Meganyctiphanes</taxon>
    </lineage>
</organism>
<evidence type="ECO:0000256" key="1">
    <source>
        <dbReference type="ARBA" id="ARBA00004477"/>
    </source>
</evidence>
<feature type="transmembrane region" description="Helical" evidence="16">
    <location>
        <begin position="262"/>
        <end position="284"/>
    </location>
</feature>
<feature type="transmembrane region" description="Helical" evidence="16">
    <location>
        <begin position="164"/>
        <end position="183"/>
    </location>
</feature>
<evidence type="ECO:0000256" key="13">
    <source>
        <dbReference type="ARBA" id="ARBA00023288"/>
    </source>
</evidence>
<sequence length="299" mass="34704">MADRLHGNTALHWAVIAKNHMAVSVLINNGANVDIANAQGESAFSLVMKRKTQWLDKKLLDKLQDAQSSKRNIFFRISKDKHLRYWSMMGTPFLVFWAIGEVLSLDMYYALKLGIYMFLYILVWGMSRVLFDDRLMTVMPMAVYLATKFWCYVTWMVYLYEFTGLTTTGLFILSSLLLWYNFLRAWRGDPGVITNDQPKKYQTIIELAERDGFDPQWFCSTCLVRRPIRSKHCSVCNRCIAKFDHHCPWVGNCIGAHNLKYFIGYLVMLCAMCVFVLHGCIIFWDKHCGVTYGKLGVWS</sequence>
<gene>
    <name evidence="18" type="ORF">MNOR_LOCUS30295</name>
</gene>
<dbReference type="PROSITE" id="PS50216">
    <property type="entry name" value="DHHC"/>
    <property type="match status" value="1"/>
</dbReference>
<dbReference type="Pfam" id="PF00023">
    <property type="entry name" value="Ank"/>
    <property type="match status" value="1"/>
</dbReference>
<feature type="repeat" description="ANK" evidence="15">
    <location>
        <begin position="6"/>
        <end position="38"/>
    </location>
</feature>
<dbReference type="Pfam" id="PF01529">
    <property type="entry name" value="DHHC"/>
    <property type="match status" value="1"/>
</dbReference>
<keyword evidence="19" id="KW-1185">Reference proteome</keyword>
<evidence type="ECO:0000256" key="15">
    <source>
        <dbReference type="PROSITE-ProRule" id="PRU00023"/>
    </source>
</evidence>
<keyword evidence="11 16" id="KW-0472">Membrane</keyword>
<feature type="transmembrane region" description="Helical" evidence="16">
    <location>
        <begin position="138"/>
        <end position="158"/>
    </location>
</feature>
<evidence type="ECO:0000256" key="16">
    <source>
        <dbReference type="RuleBase" id="RU079119"/>
    </source>
</evidence>
<proteinExistence type="inferred from homology"/>
<evidence type="ECO:0000256" key="4">
    <source>
        <dbReference type="ARBA" id="ARBA00008574"/>
    </source>
</evidence>
<keyword evidence="15" id="KW-0040">ANK repeat</keyword>
<accession>A0AAV2S1N7</accession>
<dbReference type="SUPFAM" id="SSF48403">
    <property type="entry name" value="Ankyrin repeat"/>
    <property type="match status" value="1"/>
</dbReference>
<dbReference type="EMBL" id="CAXKWB010036674">
    <property type="protein sequence ID" value="CAL4148840.1"/>
    <property type="molecule type" value="Genomic_DNA"/>
</dbReference>
<keyword evidence="5" id="KW-1003">Cell membrane</keyword>
<evidence type="ECO:0000256" key="2">
    <source>
        <dbReference type="ARBA" id="ARBA00004651"/>
    </source>
</evidence>
<comment type="similarity">
    <text evidence="4 16">Belongs to the DHHC palmitoyltransferase family.</text>
</comment>
<evidence type="ECO:0000256" key="10">
    <source>
        <dbReference type="ARBA" id="ARBA00023034"/>
    </source>
</evidence>
<evidence type="ECO:0000256" key="8">
    <source>
        <dbReference type="ARBA" id="ARBA00022824"/>
    </source>
</evidence>
<dbReference type="PROSITE" id="PS50297">
    <property type="entry name" value="ANK_REP_REGION"/>
    <property type="match status" value="1"/>
</dbReference>
<keyword evidence="8" id="KW-0256">Endoplasmic reticulum</keyword>
<keyword evidence="6 16" id="KW-0808">Transferase</keyword>
<evidence type="ECO:0000256" key="3">
    <source>
        <dbReference type="ARBA" id="ARBA00004653"/>
    </source>
</evidence>
<dbReference type="InterPro" id="IPR001594">
    <property type="entry name" value="Palmitoyltrfase_DHHC"/>
</dbReference>
<dbReference type="GO" id="GO:0005886">
    <property type="term" value="C:plasma membrane"/>
    <property type="evidence" value="ECO:0007669"/>
    <property type="project" value="UniProtKB-SubCell"/>
</dbReference>
<dbReference type="EC" id="2.3.1.225" evidence="16"/>
<feature type="transmembrane region" description="Helical" evidence="16">
    <location>
        <begin position="85"/>
        <end position="103"/>
    </location>
</feature>
<keyword evidence="7 16" id="KW-0812">Transmembrane</keyword>
<protein>
    <recommendedName>
        <fullName evidence="16">Palmitoyltransferase</fullName>
        <ecNumber evidence="16">2.3.1.225</ecNumber>
    </recommendedName>
</protein>
<feature type="domain" description="Palmitoyltransferase DHHC" evidence="17">
    <location>
        <begin position="215"/>
        <end position="288"/>
    </location>
</feature>
<evidence type="ECO:0000256" key="6">
    <source>
        <dbReference type="ARBA" id="ARBA00022679"/>
    </source>
</evidence>
<comment type="subcellular location">
    <subcellularLocation>
        <location evidence="2">Cell membrane</location>
        <topology evidence="2">Multi-pass membrane protein</topology>
    </subcellularLocation>
    <subcellularLocation>
        <location evidence="1">Endoplasmic reticulum membrane</location>
        <topology evidence="1">Multi-pass membrane protein</topology>
    </subcellularLocation>
    <subcellularLocation>
        <location evidence="3">Golgi apparatus membrane</location>
        <topology evidence="3">Multi-pass membrane protein</topology>
    </subcellularLocation>
</comment>
<dbReference type="InterPro" id="IPR036770">
    <property type="entry name" value="Ankyrin_rpt-contain_sf"/>
</dbReference>
<comment type="domain">
    <text evidence="16">The DHHC domain is required for palmitoyltransferase activity.</text>
</comment>
<keyword evidence="14 16" id="KW-0012">Acyltransferase</keyword>
<feature type="transmembrane region" description="Helical" evidence="16">
    <location>
        <begin position="109"/>
        <end position="131"/>
    </location>
</feature>
<dbReference type="Proteomes" id="UP001497623">
    <property type="component" value="Unassembled WGS sequence"/>
</dbReference>
<dbReference type="PANTHER" id="PTHR22883">
    <property type="entry name" value="ZINC FINGER DHHC DOMAIN CONTAINING PROTEIN"/>
    <property type="match status" value="1"/>
</dbReference>
<dbReference type="PANTHER" id="PTHR22883:SF466">
    <property type="entry name" value="PALMITOYLTRANSFERASE ZDHHC4"/>
    <property type="match status" value="1"/>
</dbReference>
<dbReference type="InterPro" id="IPR039859">
    <property type="entry name" value="PFA4/ZDH16/20/ERF2-like"/>
</dbReference>
<dbReference type="AlphaFoldDB" id="A0AAV2S1N7"/>
<comment type="caution">
    <text evidence="18">The sequence shown here is derived from an EMBL/GenBank/DDBJ whole genome shotgun (WGS) entry which is preliminary data.</text>
</comment>
<evidence type="ECO:0000256" key="5">
    <source>
        <dbReference type="ARBA" id="ARBA00022475"/>
    </source>
</evidence>
<keyword evidence="10" id="KW-0333">Golgi apparatus</keyword>
<evidence type="ECO:0000256" key="7">
    <source>
        <dbReference type="ARBA" id="ARBA00022692"/>
    </source>
</evidence>
<keyword evidence="12" id="KW-0564">Palmitate</keyword>
<evidence type="ECO:0000256" key="12">
    <source>
        <dbReference type="ARBA" id="ARBA00023139"/>
    </source>
</evidence>
<evidence type="ECO:0000256" key="11">
    <source>
        <dbReference type="ARBA" id="ARBA00023136"/>
    </source>
</evidence>
<dbReference type="Gene3D" id="1.25.40.20">
    <property type="entry name" value="Ankyrin repeat-containing domain"/>
    <property type="match status" value="1"/>
</dbReference>
<keyword evidence="13" id="KW-0449">Lipoprotein</keyword>
<dbReference type="GO" id="GO:0019706">
    <property type="term" value="F:protein-cysteine S-palmitoyltransferase activity"/>
    <property type="evidence" value="ECO:0007669"/>
    <property type="project" value="UniProtKB-EC"/>
</dbReference>